<protein>
    <submittedName>
        <fullName evidence="1">Uncharacterized protein</fullName>
    </submittedName>
</protein>
<evidence type="ECO:0000313" key="2">
    <source>
        <dbReference type="Proteomes" id="UP000285530"/>
    </source>
</evidence>
<dbReference type="Proteomes" id="UP000285530">
    <property type="component" value="Unassembled WGS sequence"/>
</dbReference>
<evidence type="ECO:0000313" key="1">
    <source>
        <dbReference type="EMBL" id="RJK96617.1"/>
    </source>
</evidence>
<keyword evidence="2" id="KW-1185">Reference proteome</keyword>
<accession>A0A418ZPK4</accession>
<gene>
    <name evidence="1" type="ORF">D3P06_17465</name>
</gene>
<name>A0A418ZPK4_9RHOB</name>
<organism evidence="1 2">
    <name type="scientific">Paracoccus aestuarii</name>
    <dbReference type="NCBI Taxonomy" id="453842"/>
    <lineage>
        <taxon>Bacteria</taxon>
        <taxon>Pseudomonadati</taxon>
        <taxon>Pseudomonadota</taxon>
        <taxon>Alphaproteobacteria</taxon>
        <taxon>Rhodobacterales</taxon>
        <taxon>Paracoccaceae</taxon>
        <taxon>Paracoccus</taxon>
    </lineage>
</organism>
<dbReference type="EMBL" id="QZEV01000155">
    <property type="protein sequence ID" value="RJK96617.1"/>
    <property type="molecule type" value="Genomic_DNA"/>
</dbReference>
<dbReference type="AlphaFoldDB" id="A0A418ZPK4"/>
<comment type="caution">
    <text evidence="1">The sequence shown here is derived from an EMBL/GenBank/DDBJ whole genome shotgun (WGS) entry which is preliminary data.</text>
</comment>
<sequence length="92" mass="9822">MGPFLFVDPALHAEFLAALRVMDGQVVLALPGHLQSGLLQGQNHTLAIRDPLSLHKRRQIGMDAFPALPEPEALVGPLRGSVKLGSPVRIVG</sequence>
<reference evidence="1 2" key="1">
    <citation type="submission" date="2018-09" db="EMBL/GenBank/DDBJ databases">
        <title>Paracoccus onubensis nov. sp. a moderate halophilic bacterium isolated from Gruta de las Maravillas (Aracena, Spain).</title>
        <authorList>
            <person name="Jurado V."/>
            <person name="Gutierrez-Patricio S."/>
            <person name="Gonzalez-Pimentel J.L."/>
            <person name="Laiz L."/>
            <person name="Saiz-Jimenez C."/>
        </authorList>
    </citation>
    <scope>NUCLEOTIDE SEQUENCE [LARGE SCALE GENOMIC DNA]</scope>
    <source>
        <strain evidence="1 2">DSM 19484</strain>
    </source>
</reference>
<proteinExistence type="predicted"/>
<feature type="non-terminal residue" evidence="1">
    <location>
        <position position="92"/>
    </location>
</feature>